<geneLocation type="plasmid" evidence="1 2">
    <name>unnamed3</name>
</geneLocation>
<gene>
    <name evidence="1" type="ORF">A4U53_001245</name>
</gene>
<organism evidence="1 2">
    <name type="scientific">Rhizobium ruizarguesonis</name>
    <dbReference type="NCBI Taxonomy" id="2081791"/>
    <lineage>
        <taxon>Bacteria</taxon>
        <taxon>Pseudomonadati</taxon>
        <taxon>Pseudomonadota</taxon>
        <taxon>Alphaproteobacteria</taxon>
        <taxon>Hyphomicrobiales</taxon>
        <taxon>Rhizobiaceae</taxon>
        <taxon>Rhizobium/Agrobacterium group</taxon>
        <taxon>Rhizobium</taxon>
    </lineage>
</organism>
<proteinExistence type="predicted"/>
<evidence type="ECO:0000313" key="1">
    <source>
        <dbReference type="EMBL" id="XKM37851.1"/>
    </source>
</evidence>
<dbReference type="Proteomes" id="UP000078465">
    <property type="component" value="Plasmid unnamed3"/>
</dbReference>
<sequence>MTGRVLGGDALESEKLAYAEILSAGAHKTTFLTGIERQGHFHVSEGGIQ</sequence>
<protein>
    <submittedName>
        <fullName evidence="1">Uncharacterized protein</fullName>
    </submittedName>
</protein>
<dbReference type="EMBL" id="CP171850">
    <property type="protein sequence ID" value="XKM37851.1"/>
    <property type="molecule type" value="Genomic_DNA"/>
</dbReference>
<accession>A0ACD5EFF1</accession>
<reference evidence="1" key="1">
    <citation type="submission" date="2024-10" db="EMBL/GenBank/DDBJ databases">
        <title>Strain of Rhizobium-related bacteria isolated fromm roots of Vavilovia formosa.</title>
        <authorList>
            <person name="Kimeklis A."/>
            <person name="Afonin A."/>
        </authorList>
    </citation>
    <scope>NUCLEOTIDE SEQUENCE</scope>
    <source>
        <strain evidence="1">Vaf-46</strain>
    </source>
</reference>
<evidence type="ECO:0000313" key="2">
    <source>
        <dbReference type="Proteomes" id="UP000078465"/>
    </source>
</evidence>
<name>A0ACD5EFF1_9HYPH</name>
<keyword evidence="1" id="KW-0614">Plasmid</keyword>